<dbReference type="InterPro" id="IPR028012">
    <property type="entry name" value="Rua1_C"/>
</dbReference>
<evidence type="ECO:0000313" key="4">
    <source>
        <dbReference type="Proteomes" id="UP000245383"/>
    </source>
</evidence>
<protein>
    <recommendedName>
        <fullName evidence="2">Transcription regulator Rua1 C-terminal domain-containing protein</fullName>
    </recommendedName>
</protein>
<evidence type="ECO:0000259" key="2">
    <source>
        <dbReference type="Pfam" id="PF14616"/>
    </source>
</evidence>
<comment type="caution">
    <text evidence="3">The sequence shown here is derived from an EMBL/GenBank/DDBJ whole genome shotgun (WGS) entry which is preliminary data.</text>
</comment>
<dbReference type="PANTHER" id="PTHR28125">
    <property type="entry name" value="MEIOTIC EXPRESSION UP-REGULATED PROTEIN 26"/>
    <property type="match status" value="1"/>
</dbReference>
<keyword evidence="4" id="KW-1185">Reference proteome</keyword>
<evidence type="ECO:0000256" key="1">
    <source>
        <dbReference type="SAM" id="MobiDB-lite"/>
    </source>
</evidence>
<reference evidence="3 4" key="1">
    <citation type="journal article" date="2018" name="MBio">
        <title>Comparative Genomics Reveals the Core Gene Toolbox for the Fungus-Insect Symbiosis.</title>
        <authorList>
            <person name="Wang Y."/>
            <person name="Stata M."/>
            <person name="Wang W."/>
            <person name="Stajich J.E."/>
            <person name="White M.M."/>
            <person name="Moncalvo J.M."/>
        </authorList>
    </citation>
    <scope>NUCLEOTIDE SEQUENCE [LARGE SCALE GENOMIC DNA]</scope>
    <source>
        <strain evidence="3 4">SWE-8-4</strain>
    </source>
</reference>
<proteinExistence type="predicted"/>
<accession>A0A2T9YCL0</accession>
<dbReference type="OrthoDB" id="5595379at2759"/>
<gene>
    <name evidence="3" type="ORF">BB561_005038</name>
</gene>
<dbReference type="Pfam" id="PF14616">
    <property type="entry name" value="Rua1_C"/>
    <property type="match status" value="1"/>
</dbReference>
<dbReference type="EMBL" id="MBFR01000278">
    <property type="protein sequence ID" value="PVU90073.1"/>
    <property type="molecule type" value="Genomic_DNA"/>
</dbReference>
<dbReference type="PANTHER" id="PTHR28125:SF3">
    <property type="entry name" value="TRANSCRIPTION REGULATOR RUA1 C-TERMINAL DOMAIN-CONTAINING PROTEIN"/>
    <property type="match status" value="1"/>
</dbReference>
<feature type="compositionally biased region" description="Low complexity" evidence="1">
    <location>
        <begin position="36"/>
        <end position="47"/>
    </location>
</feature>
<feature type="domain" description="Transcription regulator Rua1 C-terminal" evidence="2">
    <location>
        <begin position="352"/>
        <end position="485"/>
    </location>
</feature>
<name>A0A2T9YCL0_9FUNG</name>
<feature type="region of interest" description="Disordered" evidence="1">
    <location>
        <begin position="27"/>
        <end position="55"/>
    </location>
</feature>
<dbReference type="STRING" id="133385.A0A2T9YCL0"/>
<dbReference type="Proteomes" id="UP000245383">
    <property type="component" value="Unassembled WGS sequence"/>
</dbReference>
<organism evidence="3 4">
    <name type="scientific">Smittium simulii</name>
    <dbReference type="NCBI Taxonomy" id="133385"/>
    <lineage>
        <taxon>Eukaryota</taxon>
        <taxon>Fungi</taxon>
        <taxon>Fungi incertae sedis</taxon>
        <taxon>Zoopagomycota</taxon>
        <taxon>Kickxellomycotina</taxon>
        <taxon>Harpellomycetes</taxon>
        <taxon>Harpellales</taxon>
        <taxon>Legeriomycetaceae</taxon>
        <taxon>Smittium</taxon>
    </lineage>
</organism>
<dbReference type="AlphaFoldDB" id="A0A2T9YCL0"/>
<evidence type="ECO:0000313" key="3">
    <source>
        <dbReference type="EMBL" id="PVU90073.1"/>
    </source>
</evidence>
<sequence length="496" mass="57467">MNYNNAFTFNGSSADQEFLALYNSNNRDKSSRKLTNNKNSVDDSNSSEVQPKNGMLKFKHYNYKQHLNENLKECGDSRAKLTNISRPKKSLNYKETQEILIKHSLSQIFTEAENSLNERNKDLTKSIFPSNDYVNLNCGINISNFEHFYDTKRLLENNYIDNHSDHNKTKYFQGDYSTITNYLPANLPYYSNNMIDFESKYLGSELLKQKNIRSNLSFAQQLSNANIYTHDLGIYSQKNIKVALPKKNTVYECNLVNITKDNNSGGSNNNAFSCKDFLDIRHPLNTSINADTDINKTRANNQTLIKNLERIQSNQDKLNTFEGLQCDMSFKSGGVDFIDTNISENKAIESSSENLYLPKQVRGVGKNKEARCEFCALEGKERWLKTKCSAYWYHMNYFHGISSISGQPYDKPLLYRIKANKVAKKRLKTDTNDNTKNSENKEYYMKQTRQALCGFCCEWVNIESERNSPVNVPEIYWWKHAQKCHRTNVKKMRNTI</sequence>